<comment type="similarity">
    <text evidence="3">Belongs to the misato family.</text>
</comment>
<dbReference type="PANTHER" id="PTHR13391">
    <property type="entry name" value="MITOCHONDRIAL DISTRIBUTION REGULATOR MISATO"/>
    <property type="match status" value="1"/>
</dbReference>
<evidence type="ECO:0000256" key="2">
    <source>
        <dbReference type="ARBA" id="ARBA00004173"/>
    </source>
</evidence>
<feature type="region of interest" description="Disordered" evidence="5">
    <location>
        <begin position="513"/>
        <end position="540"/>
    </location>
</feature>
<dbReference type="InterPro" id="IPR029209">
    <property type="entry name" value="DML1/Misato_tubulin"/>
</dbReference>
<dbReference type="InterPro" id="IPR019605">
    <property type="entry name" value="Misato_II_tubulin-like"/>
</dbReference>
<comment type="subcellular location">
    <subcellularLocation>
        <location evidence="2">Mitochondrion</location>
    </subcellularLocation>
</comment>
<feature type="compositionally biased region" description="Basic and acidic residues" evidence="5">
    <location>
        <begin position="517"/>
        <end position="527"/>
    </location>
</feature>
<accession>A0A4V5NGM8</accession>
<reference evidence="8 9" key="1">
    <citation type="submission" date="2017-03" db="EMBL/GenBank/DDBJ databases">
        <title>Genomes of endolithic fungi from Antarctica.</title>
        <authorList>
            <person name="Coleine C."/>
            <person name="Masonjones S."/>
            <person name="Stajich J.E."/>
        </authorList>
    </citation>
    <scope>NUCLEOTIDE SEQUENCE [LARGE SCALE GENOMIC DNA]</scope>
    <source>
        <strain evidence="8 9">CCFEE 5187</strain>
    </source>
</reference>
<dbReference type="STRING" id="331657.A0A4V5NGM8"/>
<dbReference type="OrthoDB" id="271881at2759"/>
<dbReference type="Pfam" id="PF14881">
    <property type="entry name" value="Tubulin_3"/>
    <property type="match status" value="1"/>
</dbReference>
<feature type="region of interest" description="Disordered" evidence="5">
    <location>
        <begin position="410"/>
        <end position="432"/>
    </location>
</feature>
<gene>
    <name evidence="8" type="ORF">B0A49_02961</name>
</gene>
<dbReference type="InterPro" id="IPR049942">
    <property type="entry name" value="DML1/Misato"/>
</dbReference>
<dbReference type="EMBL" id="NAJN01000283">
    <property type="protein sequence ID" value="TKA75579.1"/>
    <property type="molecule type" value="Genomic_DNA"/>
</dbReference>
<dbReference type="SUPFAM" id="SSF52490">
    <property type="entry name" value="Tubulin nucleotide-binding domain-like"/>
    <property type="match status" value="2"/>
</dbReference>
<dbReference type="Proteomes" id="UP000308768">
    <property type="component" value="Unassembled WGS sequence"/>
</dbReference>
<dbReference type="GO" id="GO:0005739">
    <property type="term" value="C:mitochondrion"/>
    <property type="evidence" value="ECO:0007669"/>
    <property type="project" value="UniProtKB-SubCell"/>
</dbReference>
<feature type="domain" description="Misato Segment II tubulin-like" evidence="6">
    <location>
        <begin position="2"/>
        <end position="30"/>
    </location>
</feature>
<evidence type="ECO:0000259" key="6">
    <source>
        <dbReference type="Pfam" id="PF10644"/>
    </source>
</evidence>
<dbReference type="PANTHER" id="PTHR13391:SF0">
    <property type="entry name" value="PROTEIN MISATO HOMOLOG 1"/>
    <property type="match status" value="1"/>
</dbReference>
<evidence type="ECO:0000256" key="4">
    <source>
        <dbReference type="ARBA" id="ARBA00023128"/>
    </source>
</evidence>
<evidence type="ECO:0000256" key="3">
    <source>
        <dbReference type="ARBA" id="ARBA00008507"/>
    </source>
</evidence>
<sequence>MHEIVTLQFGQQSNYLGTHFWNAQVTKCCYFIAKPSVPFSYSNSFVNLLITVYDPSVPSITKEEHFSLQPSSTVLSSSKSESYFTYAGEPESPVDHDIHFRPGIGADGSDTFTPRTVIYDLKGAFGTLKRENALYEVQQEKDAARRGLWGGSTSTISQPSIPQNAYQQHLDSGLEPPPLTTETVRFWSDYNRVFYHPRSLVPLHEYELNSVLLPFERWETGEELFANLDKEHDLLDRDLRPFLEECDQLQALQIVTGADDAWGGFSAKYLERLRDESAKTSIWVWALEDGERRARDKSRLQLLANARSYHALSTQASVYIPLTSAPTNMSPYLSLDASSPWHTSALQATALETMTLPSRLRPSARQGQSQCSTLDDLAAVLDNAGTRRIAMLDLRVADPHELEDRALAAADSDAAPRDARVGTHRPTMPADDQNEKQDIAFFPSTASPPRTLGPSPHVFARAVSQRGAWQSAAQLAASNAAARDRFASDGPTVQRHQSGLLFPLLDSFPGIFNTHRASRDGSRRQGESGEAGGQGRGRELGLATRATLSTSTAVSGRVRALEATVRRLVAVEEREALCDGLRGICEEYEEGWSEGSDEDDD</sequence>
<comment type="caution">
    <text evidence="8">The sequence shown here is derived from an EMBL/GenBank/DDBJ whole genome shotgun (WGS) entry which is preliminary data.</text>
</comment>
<feature type="domain" description="DML1/Misato tubulin" evidence="7">
    <location>
        <begin position="176"/>
        <end position="360"/>
    </location>
</feature>
<protein>
    <recommendedName>
        <fullName evidence="10">Protein dml1</fullName>
    </recommendedName>
</protein>
<evidence type="ECO:0000259" key="7">
    <source>
        <dbReference type="Pfam" id="PF14881"/>
    </source>
</evidence>
<proteinExistence type="inferred from homology"/>
<dbReference type="AlphaFoldDB" id="A0A4V5NGM8"/>
<evidence type="ECO:0000256" key="1">
    <source>
        <dbReference type="ARBA" id="ARBA00003757"/>
    </source>
</evidence>
<name>A0A4V5NGM8_9PEZI</name>
<keyword evidence="9" id="KW-1185">Reference proteome</keyword>
<organism evidence="8 9">
    <name type="scientific">Cryomyces minteri</name>
    <dbReference type="NCBI Taxonomy" id="331657"/>
    <lineage>
        <taxon>Eukaryota</taxon>
        <taxon>Fungi</taxon>
        <taxon>Dikarya</taxon>
        <taxon>Ascomycota</taxon>
        <taxon>Pezizomycotina</taxon>
        <taxon>Dothideomycetes</taxon>
        <taxon>Dothideomycetes incertae sedis</taxon>
        <taxon>Cryomyces</taxon>
    </lineage>
</organism>
<dbReference type="Gene3D" id="3.40.50.1440">
    <property type="entry name" value="Tubulin/FtsZ, GTPase domain"/>
    <property type="match status" value="1"/>
</dbReference>
<feature type="domain" description="Misato Segment II tubulin-like" evidence="6">
    <location>
        <begin position="81"/>
        <end position="171"/>
    </location>
</feature>
<evidence type="ECO:0000313" key="8">
    <source>
        <dbReference type="EMBL" id="TKA75579.1"/>
    </source>
</evidence>
<keyword evidence="4" id="KW-0496">Mitochondrion</keyword>
<dbReference type="GO" id="GO:0007005">
    <property type="term" value="P:mitochondrion organization"/>
    <property type="evidence" value="ECO:0007669"/>
    <property type="project" value="InterPro"/>
</dbReference>
<dbReference type="InterPro" id="IPR036525">
    <property type="entry name" value="Tubulin/FtsZ_GTPase_sf"/>
</dbReference>
<dbReference type="Pfam" id="PF10644">
    <property type="entry name" value="Misat_Tub_SegII"/>
    <property type="match status" value="2"/>
</dbReference>
<evidence type="ECO:0008006" key="10">
    <source>
        <dbReference type="Google" id="ProtNLM"/>
    </source>
</evidence>
<comment type="function">
    <text evidence="1">Involved in the partitioning of the mitochondrial organelle and mitochondrial DNA (mtDNA) inheritance.</text>
</comment>
<evidence type="ECO:0000313" key="9">
    <source>
        <dbReference type="Proteomes" id="UP000308768"/>
    </source>
</evidence>
<evidence type="ECO:0000256" key="5">
    <source>
        <dbReference type="SAM" id="MobiDB-lite"/>
    </source>
</evidence>